<dbReference type="InterPro" id="IPR010710">
    <property type="entry name" value="DUF1289"/>
</dbReference>
<protein>
    <recommendedName>
        <fullName evidence="3">Fe-S protein</fullName>
    </recommendedName>
</protein>
<sequence>MRSAILVTWYLMTMNDVEKPVRSPCVHVCALDEQDVCIGCQRTVAEITRWGRMDNAERREVLQLCLERARASGLLMTSS</sequence>
<evidence type="ECO:0000313" key="1">
    <source>
        <dbReference type="EMBL" id="SDU86814.1"/>
    </source>
</evidence>
<dbReference type="Proteomes" id="UP000198675">
    <property type="component" value="Chromosome I"/>
</dbReference>
<evidence type="ECO:0000313" key="2">
    <source>
        <dbReference type="Proteomes" id="UP000198675"/>
    </source>
</evidence>
<dbReference type="AlphaFoldDB" id="A0A1H2M103"/>
<name>A0A1H2M103_9PSED</name>
<dbReference type="Pfam" id="PF06945">
    <property type="entry name" value="DUF1289"/>
    <property type="match status" value="1"/>
</dbReference>
<gene>
    <name evidence="1" type="ORF">SAMN05216363_2579</name>
</gene>
<dbReference type="PANTHER" id="PTHR35175:SF2">
    <property type="entry name" value="DUF1289 DOMAIN-CONTAINING PROTEIN"/>
    <property type="match status" value="1"/>
</dbReference>
<dbReference type="EMBL" id="LT629797">
    <property type="protein sequence ID" value="SDU86814.1"/>
    <property type="molecule type" value="Genomic_DNA"/>
</dbReference>
<dbReference type="PANTHER" id="PTHR35175">
    <property type="entry name" value="DUF1289 DOMAIN-CONTAINING PROTEIN"/>
    <property type="match status" value="1"/>
</dbReference>
<keyword evidence="2" id="KW-1185">Reference proteome</keyword>
<organism evidence="1 2">
    <name type="scientific">Pseudomonas sihuiensis</name>
    <dbReference type="NCBI Taxonomy" id="1274359"/>
    <lineage>
        <taxon>Bacteria</taxon>
        <taxon>Pseudomonadati</taxon>
        <taxon>Pseudomonadota</taxon>
        <taxon>Gammaproteobacteria</taxon>
        <taxon>Pseudomonadales</taxon>
        <taxon>Pseudomonadaceae</taxon>
        <taxon>Pseudomonas</taxon>
    </lineage>
</organism>
<reference evidence="2" key="1">
    <citation type="submission" date="2016-10" db="EMBL/GenBank/DDBJ databases">
        <authorList>
            <person name="Varghese N."/>
            <person name="Submissions S."/>
        </authorList>
    </citation>
    <scope>NUCLEOTIDE SEQUENCE [LARGE SCALE GENOMIC DNA]</scope>
    <source>
        <strain evidence="2">KCTC 32246</strain>
    </source>
</reference>
<proteinExistence type="predicted"/>
<accession>A0A1H2M103</accession>
<evidence type="ECO:0008006" key="3">
    <source>
        <dbReference type="Google" id="ProtNLM"/>
    </source>
</evidence>